<keyword evidence="2" id="KW-1003">Cell membrane</keyword>
<evidence type="ECO:0000313" key="7">
    <source>
        <dbReference type="EMBL" id="PPJ63805.1"/>
    </source>
</evidence>
<feature type="transmembrane region" description="Helical" evidence="6">
    <location>
        <begin position="37"/>
        <end position="60"/>
    </location>
</feature>
<dbReference type="EMBL" id="PGEM01000053">
    <property type="protein sequence ID" value="PPJ63805.1"/>
    <property type="molecule type" value="Genomic_DNA"/>
</dbReference>
<proteinExistence type="predicted"/>
<dbReference type="NCBIfam" id="TIGR00765">
    <property type="entry name" value="yihY_not_rbn"/>
    <property type="match status" value="1"/>
</dbReference>
<dbReference type="Pfam" id="PF03631">
    <property type="entry name" value="Virul_fac_BrkB"/>
    <property type="match status" value="1"/>
</dbReference>
<dbReference type="GO" id="GO:0005886">
    <property type="term" value="C:plasma membrane"/>
    <property type="evidence" value="ECO:0007669"/>
    <property type="project" value="UniProtKB-SubCell"/>
</dbReference>
<gene>
    <name evidence="7" type="ORF">CUN59_08140</name>
</gene>
<organism evidence="7 8">
    <name type="scientific">Cuspidothrix issatschenkoi CHARLIE-1</name>
    <dbReference type="NCBI Taxonomy" id="2052836"/>
    <lineage>
        <taxon>Bacteria</taxon>
        <taxon>Bacillati</taxon>
        <taxon>Cyanobacteriota</taxon>
        <taxon>Cyanophyceae</taxon>
        <taxon>Nostocales</taxon>
        <taxon>Aphanizomenonaceae</taxon>
        <taxon>Cuspidothrix</taxon>
    </lineage>
</organism>
<evidence type="ECO:0000256" key="2">
    <source>
        <dbReference type="ARBA" id="ARBA00022475"/>
    </source>
</evidence>
<feature type="transmembrane region" description="Helical" evidence="6">
    <location>
        <begin position="220"/>
        <end position="243"/>
    </location>
</feature>
<feature type="transmembrane region" description="Helical" evidence="6">
    <location>
        <begin position="102"/>
        <end position="125"/>
    </location>
</feature>
<evidence type="ECO:0000256" key="4">
    <source>
        <dbReference type="ARBA" id="ARBA00022989"/>
    </source>
</evidence>
<dbReference type="Proteomes" id="UP000239589">
    <property type="component" value="Unassembled WGS sequence"/>
</dbReference>
<comment type="subcellular location">
    <subcellularLocation>
        <location evidence="1">Cell membrane</location>
        <topology evidence="1">Multi-pass membrane protein</topology>
    </subcellularLocation>
</comment>
<evidence type="ECO:0000256" key="6">
    <source>
        <dbReference type="SAM" id="Phobius"/>
    </source>
</evidence>
<evidence type="ECO:0000313" key="8">
    <source>
        <dbReference type="Proteomes" id="UP000239589"/>
    </source>
</evidence>
<feature type="transmembrane region" description="Helical" evidence="6">
    <location>
        <begin position="187"/>
        <end position="208"/>
    </location>
</feature>
<feature type="transmembrane region" description="Helical" evidence="6">
    <location>
        <begin position="255"/>
        <end position="275"/>
    </location>
</feature>
<evidence type="ECO:0000256" key="3">
    <source>
        <dbReference type="ARBA" id="ARBA00022692"/>
    </source>
</evidence>
<dbReference type="OrthoDB" id="9775903at2"/>
<comment type="caution">
    <text evidence="7">The sequence shown here is derived from an EMBL/GenBank/DDBJ whole genome shotgun (WGS) entry which is preliminary data.</text>
</comment>
<evidence type="ECO:0000256" key="5">
    <source>
        <dbReference type="ARBA" id="ARBA00023136"/>
    </source>
</evidence>
<dbReference type="AlphaFoldDB" id="A0A2S6CVJ1"/>
<keyword evidence="8" id="KW-1185">Reference proteome</keyword>
<dbReference type="RefSeq" id="WP_104387419.1">
    <property type="nucleotide sequence ID" value="NZ_PGEM01000053.1"/>
</dbReference>
<dbReference type="PIRSF" id="PIRSF035875">
    <property type="entry name" value="RNase_BN"/>
    <property type="match status" value="1"/>
</dbReference>
<sequence length="290" mass="32659">MIQPRFFEFFRHLTWRTIKKTFARTIETRLLGLAAEIAFNTMLSLFPAILALLTAIGLFAESLQNTFIQLAIQLSRIVPQDAWILIRDFATHEIANSKNSSLFSLSFIITLWTASGAINTAMTALDQIQKVHPKKMRPYWQAKLISLALTIGTILLLMLASFLVFISDLLLGFVVKNNSYLVFLFHLWQFLCWPLALTTVTIAFAFVYRYGSSKWTANTPLIPGAALAAIVWAMVSALFRLYVSNFGNYNKVYGAVGAVIVLMLWLWMSAFVLLVGHQLNVTVGEEANHN</sequence>
<dbReference type="InterPro" id="IPR017039">
    <property type="entry name" value="Virul_fac_BrkB"/>
</dbReference>
<feature type="transmembrane region" description="Helical" evidence="6">
    <location>
        <begin position="145"/>
        <end position="167"/>
    </location>
</feature>
<protein>
    <submittedName>
        <fullName evidence="7">Ribonuclease BN</fullName>
    </submittedName>
</protein>
<dbReference type="PANTHER" id="PTHR30213">
    <property type="entry name" value="INNER MEMBRANE PROTEIN YHJD"/>
    <property type="match status" value="1"/>
</dbReference>
<evidence type="ECO:0000256" key="1">
    <source>
        <dbReference type="ARBA" id="ARBA00004651"/>
    </source>
</evidence>
<name>A0A2S6CVJ1_9CYAN</name>
<keyword evidence="5 6" id="KW-0472">Membrane</keyword>
<accession>A0A2S6CVJ1</accession>
<keyword evidence="3 6" id="KW-0812">Transmembrane</keyword>
<reference evidence="7 8" key="1">
    <citation type="submission" date="2018-02" db="EMBL/GenBank/DDBJ databases">
        <title>Discovery of a pederin family compound in a non-symbiotic bloom-forming cyanobacterium.</title>
        <authorList>
            <person name="Kust A."/>
            <person name="Mares J."/>
            <person name="Jokela J."/>
            <person name="Urajova P."/>
            <person name="Hajek J."/>
            <person name="Saurav K."/>
            <person name="Voracova K."/>
            <person name="Fewer D.P."/>
            <person name="Haapaniemi E."/>
            <person name="Permi P."/>
            <person name="Rehakova K."/>
            <person name="Sivonen K."/>
            <person name="Hrouzek P."/>
        </authorList>
    </citation>
    <scope>NUCLEOTIDE SEQUENCE [LARGE SCALE GENOMIC DNA]</scope>
    <source>
        <strain evidence="7 8">CHARLIE-1</strain>
    </source>
</reference>
<dbReference type="PANTHER" id="PTHR30213:SF0">
    <property type="entry name" value="UPF0761 MEMBRANE PROTEIN YIHY"/>
    <property type="match status" value="1"/>
</dbReference>
<keyword evidence="4 6" id="KW-1133">Transmembrane helix</keyword>